<dbReference type="Proteomes" id="UP000244855">
    <property type="component" value="Unassembled WGS sequence"/>
</dbReference>
<sequence>MTAIVKCITYTGNVVAALPTSGFSGASGGDASSATHATAVNFNGLEKITGGIEVRDWSALDDLSSDSLREADSITIKSPFLQKFRMPHLQYTRLLEFTGTEVFQPELNGSLKVSQLVIRGGFSGSFIYPAQKVENFTLAANGPAKFIVKMKKAGSINLADHDYHKTSDVFFPDLTAASSVNCTYCFDASFPLLQTVDGPILLQHSRMSAAFPNLTHVGDEITIRDSAIDTLAFPLLERAGGLKISNLTGVKEITDTSFPYLRSIDGEISVAGNFDKVELSNLTSVNAVSLQSTSDNMNCSTFDSLHRSNKIKGPYTCTGTHPAQQRGLSQGVKAGIGTRSAIAVITLLLATTIFYRMRRRKAVEPAKQDEDGFRKPEIDGNGKTYAEMCGDGKVFEVGERGMIAAEMSSGKHAHELPGVLVLEGVHEMPEGHGSSVYYYDLPSQSSISHSVSGSVPDAAPEGVDGSCSGVGTPSGLQRDVRQYTGRVGIPMDQTYTIQGFG</sequence>
<keyword evidence="2" id="KW-1133">Transmembrane helix</keyword>
<keyword evidence="2" id="KW-0472">Membrane</keyword>
<feature type="transmembrane region" description="Helical" evidence="2">
    <location>
        <begin position="336"/>
        <end position="355"/>
    </location>
</feature>
<dbReference type="STRING" id="97972.A0A2V1D7Z6"/>
<organism evidence="3 4">
    <name type="scientific">Periconia macrospinosa</name>
    <dbReference type="NCBI Taxonomy" id="97972"/>
    <lineage>
        <taxon>Eukaryota</taxon>
        <taxon>Fungi</taxon>
        <taxon>Dikarya</taxon>
        <taxon>Ascomycota</taxon>
        <taxon>Pezizomycotina</taxon>
        <taxon>Dothideomycetes</taxon>
        <taxon>Pleosporomycetidae</taxon>
        <taxon>Pleosporales</taxon>
        <taxon>Massarineae</taxon>
        <taxon>Periconiaceae</taxon>
        <taxon>Periconia</taxon>
    </lineage>
</organism>
<evidence type="ECO:0000256" key="1">
    <source>
        <dbReference type="SAM" id="MobiDB-lite"/>
    </source>
</evidence>
<gene>
    <name evidence="3" type="ORF">DM02DRAFT_676950</name>
</gene>
<protein>
    <submittedName>
        <fullName evidence="3">Uncharacterized protein</fullName>
    </submittedName>
</protein>
<reference evidence="3 4" key="1">
    <citation type="journal article" date="2018" name="Sci. Rep.">
        <title>Comparative genomics provides insights into the lifestyle and reveals functional heterogeneity of dark septate endophytic fungi.</title>
        <authorList>
            <person name="Knapp D.G."/>
            <person name="Nemeth J.B."/>
            <person name="Barry K."/>
            <person name="Hainaut M."/>
            <person name="Henrissat B."/>
            <person name="Johnson J."/>
            <person name="Kuo A."/>
            <person name="Lim J.H.P."/>
            <person name="Lipzen A."/>
            <person name="Nolan M."/>
            <person name="Ohm R.A."/>
            <person name="Tamas L."/>
            <person name="Grigoriev I.V."/>
            <person name="Spatafora J.W."/>
            <person name="Nagy L.G."/>
            <person name="Kovacs G.M."/>
        </authorList>
    </citation>
    <scope>NUCLEOTIDE SEQUENCE [LARGE SCALE GENOMIC DNA]</scope>
    <source>
        <strain evidence="3 4">DSE2036</strain>
    </source>
</reference>
<evidence type="ECO:0000313" key="3">
    <source>
        <dbReference type="EMBL" id="PVH93279.1"/>
    </source>
</evidence>
<keyword evidence="4" id="KW-1185">Reference proteome</keyword>
<name>A0A2V1D7Z6_9PLEO</name>
<dbReference type="AlphaFoldDB" id="A0A2V1D7Z6"/>
<dbReference type="EMBL" id="KZ805601">
    <property type="protein sequence ID" value="PVH93279.1"/>
    <property type="molecule type" value="Genomic_DNA"/>
</dbReference>
<proteinExistence type="predicted"/>
<dbReference type="OrthoDB" id="536881at2759"/>
<evidence type="ECO:0000256" key="2">
    <source>
        <dbReference type="SAM" id="Phobius"/>
    </source>
</evidence>
<feature type="region of interest" description="Disordered" evidence="1">
    <location>
        <begin position="449"/>
        <end position="477"/>
    </location>
</feature>
<keyword evidence="2" id="KW-0812">Transmembrane</keyword>
<accession>A0A2V1D7Z6</accession>
<evidence type="ECO:0000313" key="4">
    <source>
        <dbReference type="Proteomes" id="UP000244855"/>
    </source>
</evidence>